<evidence type="ECO:0000256" key="7">
    <source>
        <dbReference type="ARBA" id="ARBA00022598"/>
    </source>
</evidence>
<dbReference type="Pfam" id="PF00550">
    <property type="entry name" value="PP-binding"/>
    <property type="match status" value="2"/>
</dbReference>
<dbReference type="SUPFAM" id="SSF47336">
    <property type="entry name" value="ACP-like"/>
    <property type="match status" value="2"/>
</dbReference>
<feature type="compositionally biased region" description="Basic and acidic residues" evidence="9">
    <location>
        <begin position="1651"/>
        <end position="1670"/>
    </location>
</feature>
<evidence type="ECO:0000256" key="5">
    <source>
        <dbReference type="ARBA" id="ARBA00022450"/>
    </source>
</evidence>
<evidence type="ECO:0000256" key="6">
    <source>
        <dbReference type="ARBA" id="ARBA00022553"/>
    </source>
</evidence>
<dbReference type="PANTHER" id="PTHR45527:SF10">
    <property type="entry name" value="PYOCHELIN SYNTHASE PCHF"/>
    <property type="match status" value="1"/>
</dbReference>
<dbReference type="PROSITE" id="PS50075">
    <property type="entry name" value="CARRIER"/>
    <property type="match status" value="2"/>
</dbReference>
<protein>
    <recommendedName>
        <fullName evidence="4">Phenyloxazoline synthase MbtB</fullName>
    </recommendedName>
    <alternativeName>
        <fullName evidence="8">Mycobactin synthetase protein B</fullName>
    </alternativeName>
</protein>
<comment type="cofactor">
    <cofactor evidence="1">
        <name>pantetheine 4'-phosphate</name>
        <dbReference type="ChEBI" id="CHEBI:47942"/>
    </cofactor>
</comment>
<evidence type="ECO:0000256" key="2">
    <source>
        <dbReference type="ARBA" id="ARBA00005102"/>
    </source>
</evidence>
<reference evidence="12" key="1">
    <citation type="journal article" date="2019" name="Int. J. Syst. Evol. Microbiol.">
        <title>The Global Catalogue of Microorganisms (GCM) 10K type strain sequencing project: providing services to taxonomists for standard genome sequencing and annotation.</title>
        <authorList>
            <consortium name="The Broad Institute Genomics Platform"/>
            <consortium name="The Broad Institute Genome Sequencing Center for Infectious Disease"/>
            <person name="Wu L."/>
            <person name="Ma J."/>
        </authorList>
    </citation>
    <scope>NUCLEOTIDE SEQUENCE [LARGE SCALE GENOMIC DNA]</scope>
    <source>
        <strain evidence="12">CGMCC 4.7357</strain>
    </source>
</reference>
<evidence type="ECO:0000259" key="10">
    <source>
        <dbReference type="PROSITE" id="PS50075"/>
    </source>
</evidence>
<dbReference type="InterPro" id="IPR000873">
    <property type="entry name" value="AMP-dep_synth/lig_dom"/>
</dbReference>
<feature type="domain" description="Carrier" evidence="10">
    <location>
        <begin position="622"/>
        <end position="696"/>
    </location>
</feature>
<dbReference type="Gene3D" id="3.30.559.30">
    <property type="entry name" value="Nonribosomal peptide synthetase, condensation domain"/>
    <property type="match status" value="1"/>
</dbReference>
<comment type="pathway">
    <text evidence="2">Siderophore biosynthesis; mycobactin biosynthesis.</text>
</comment>
<dbReference type="InterPro" id="IPR001242">
    <property type="entry name" value="Condensation_dom"/>
</dbReference>
<organism evidence="11 12">
    <name type="scientific">Streptomyces ovatisporus</name>
    <dbReference type="NCBI Taxonomy" id="1128682"/>
    <lineage>
        <taxon>Bacteria</taxon>
        <taxon>Bacillati</taxon>
        <taxon>Actinomycetota</taxon>
        <taxon>Actinomycetes</taxon>
        <taxon>Kitasatosporales</taxon>
        <taxon>Streptomycetaceae</taxon>
        <taxon>Streptomyces</taxon>
    </lineage>
</organism>
<dbReference type="Gene3D" id="3.40.50.980">
    <property type="match status" value="2"/>
</dbReference>
<dbReference type="Gene3D" id="3.30.559.10">
    <property type="entry name" value="Chloramphenicol acetyltransferase-like domain"/>
    <property type="match status" value="1"/>
</dbReference>
<evidence type="ECO:0000256" key="4">
    <source>
        <dbReference type="ARBA" id="ARBA00016743"/>
    </source>
</evidence>
<dbReference type="SUPFAM" id="SSF56801">
    <property type="entry name" value="Acetyl-CoA synthetase-like"/>
    <property type="match status" value="2"/>
</dbReference>
<sequence length="2090" mass="226734">MTVSIPAGTELSARSLLDILRVRAEQAPEAPAFRFPAFDERSGRELPATGLTRGQLDTRARAVAATLQQSGAQGKRVLLLLPPGPDFVAGQFGCYYAGACVVACAPPKGAPDTVQGERFVQIGLDAGVAAVVCQAERSEELRTAWREAGVGGVPWIEVDGECADADLWTPPEIAGTDLALMQYTSGSTGSPKGVMVSQDNLLEQLRVFRDLAELPDGAEVVTWMPVYHALGIAGTVTMSQFIGGRCTLLTPDDFVAEPFRWLKAISDATAPVFSCGPNFAYDRCVEHVSPEQRDQLDLGHWHSAFNAAERIQARTIEAFTRTFAPHGFRQEAWFPGYGLTEATLGVSGRRSANPLTLKVDAAELEQGRARLPENGTGARAAQLVGCGPAHPRVRMLIVDPATRRECGSDEVGEIWIAGDVVNQGYWQRPEQTEETFAGHLHDGTGPFLRSGDLAFRHDDEIVVCGRLKELIIVRGRNIHPQDVEAAARRAHPALATAPGAAFSVDAEEGERLVVVQSVQDADGDLDLAALGARVRTAVAADEEVEPHTVVFVKPDGIPMTGSGKIRRTTCRQSYLDGEIDALHTDVARARSASAPQDAGTEQAAAAPLRDMALALPGELRGQVVTAEVRRRIAEALGIPQDDLPPDTPLIALGLESLRIVELRYALGRDFDVSLPMADFVRGSVTDVVTRLLRGLQGDSPQSIAWPEVVADPANRHEPFPLTEIQHGYLVGRSSAYDLGGSSIHLYTEYDCPDLDPERLRRALNALVERQEMLRAVISADGRQRILPEVDEVPVTVYDHRGSERSVLDAHLDKLRDELGHQVLPLDHWPMFDVRVTRTGDPGGTRARVHVSLDLLVADVASVRLFFLELGDLYTDPEAQLPPLGVSFRDYVIAAQGLRDTDAYERSKAYWLDRIETLPPNPQLPLLSSALPEDTRPERRRRLSRLDADSWSRVKERAAAHGITPSAVQLAAYAAVLGTWSRSGHFTIDVPLFNRHPLHPDIDRIVGDFTSVTLLEVDLRPGDGFLALAQRIQQQLWRDLDHRFFSGVEVMREITRRHGVPAGSYAGIVFASAREQGRDQDFQQGELGADWLGETVCAVSQTPQVLLDHQVYEDKGALSYKWDAVEAMFPPGVMDDMFGAYDRLLHALSDGEEAWGPDGTNLLPPAQRQLTDEANDTAGESPDELLCTAIVEQARNHPDRVAVIASGGSLTYGDMYRHACRLGRRLRRLGAVPGSIVAVSLPKCVEQITAVLAVHLSGAAYTPLDPDLPQERQDRLLRHSGARLVLTPAGGSGLTRPADVTEVPVGPDGTGDTESGDARETGDDSPLATVQNPDDLAYVLYTSGSTGEPKGVAQSHRSVLNTVADFADRCALTADDRALGLSALSFDLSVGDLFATLRSGGALVLPDPGALKDPGHWLELMAEHRVTVWNSVPALMRMLVEHIGVPEVWSGAAHPGLEALRLVWFSGDWIPVDLPGRVRSIAPQARVVASGGPTETAIWCVAHEVTDADADRVSIPYGRPMRNHTIDILNDRMETCPVWVPGEMYIGGSGLADGYWRDPERTAESFVTDPASGRRLYRSGDLGRRLPDGEIEILGREDFQVKIRGHRIELGEVEAALLRHGGVREAAVVPVGESHESRRLAAVYVPAGSGRAAEESKDAERAAERAAEPVSGRHDVYDEALGEVLTDPIERLEFKARRPGLRKDLAGGAHPLTTAPPFPARAARPGAPPRRSRRTYGTGPLPLAALGRLLEPLRTEAADGGVLPRCRYASAGALYPVQTYVYVAEGRVEGLAGGTYYHDPDGHRLVEVRRGASLDPGIHAPDNQETHRDAAFAVFLVAQLDAVEPLYGKRARDFCLLEAGLMTQLLDNAAPEHGIGLCQVGYFHGTDALHAALELGPSADVVHGLLGGVLAEEDEDSRNTSAQGKLADVLPRSLAASLPGYMVPATYVEVPELPLTTRGKLDRAALRRLAEEAGSETAGDDEAGQDDGGAENETESVILSVFRAELRTKAATVRDRFFDMGADSVALVRIHRALQTALDREFPLMTMFEHSTIRRLSDFLSGARPEQDTVDEAFARARLRSRHRRPAGRRE</sequence>
<evidence type="ECO:0000313" key="12">
    <source>
        <dbReference type="Proteomes" id="UP001595997"/>
    </source>
</evidence>
<dbReference type="CDD" id="cd05931">
    <property type="entry name" value="FAAL"/>
    <property type="match status" value="1"/>
</dbReference>
<accession>A0ABV9A4P2</accession>
<dbReference type="InterPro" id="IPR020806">
    <property type="entry name" value="PKS_PP-bd"/>
</dbReference>
<dbReference type="SUPFAM" id="SSF52777">
    <property type="entry name" value="CoA-dependent acyltransferases"/>
    <property type="match status" value="2"/>
</dbReference>
<dbReference type="Gene3D" id="1.10.1200.10">
    <property type="entry name" value="ACP-like"/>
    <property type="match status" value="2"/>
</dbReference>
<comment type="caution">
    <text evidence="11">The sequence shown here is derived from an EMBL/GenBank/DDBJ whole genome shotgun (WGS) entry which is preliminary data.</text>
</comment>
<dbReference type="NCBIfam" id="TIGR01733">
    <property type="entry name" value="AA-adenyl-dom"/>
    <property type="match status" value="1"/>
</dbReference>
<dbReference type="InterPro" id="IPR042099">
    <property type="entry name" value="ANL_N_sf"/>
</dbReference>
<feature type="region of interest" description="Disordered" evidence="9">
    <location>
        <begin position="1702"/>
        <end position="1737"/>
    </location>
</feature>
<feature type="compositionally biased region" description="Acidic residues" evidence="9">
    <location>
        <begin position="1977"/>
        <end position="1991"/>
    </location>
</feature>
<feature type="region of interest" description="Disordered" evidence="9">
    <location>
        <begin position="1969"/>
        <end position="1991"/>
    </location>
</feature>
<proteinExistence type="inferred from homology"/>
<dbReference type="Proteomes" id="UP001595997">
    <property type="component" value="Unassembled WGS sequence"/>
</dbReference>
<dbReference type="SMART" id="SM00823">
    <property type="entry name" value="PKS_PP"/>
    <property type="match status" value="2"/>
</dbReference>
<dbReference type="Gene3D" id="2.30.38.10">
    <property type="entry name" value="Luciferase, Domain 3"/>
    <property type="match status" value="1"/>
</dbReference>
<dbReference type="Pfam" id="PF00668">
    <property type="entry name" value="Condensation"/>
    <property type="match status" value="1"/>
</dbReference>
<keyword evidence="12" id="KW-1185">Reference proteome</keyword>
<dbReference type="EMBL" id="JBHSFH010000006">
    <property type="protein sequence ID" value="MFC4494864.1"/>
    <property type="molecule type" value="Genomic_DNA"/>
</dbReference>
<dbReference type="InterPro" id="IPR009081">
    <property type="entry name" value="PP-bd_ACP"/>
</dbReference>
<evidence type="ECO:0000256" key="1">
    <source>
        <dbReference type="ARBA" id="ARBA00001957"/>
    </source>
</evidence>
<dbReference type="CDD" id="cd02142">
    <property type="entry name" value="McbC_SagB-like_oxidoreductase"/>
    <property type="match status" value="1"/>
</dbReference>
<dbReference type="InterPro" id="IPR057737">
    <property type="entry name" value="Condensation_MtbB-like"/>
</dbReference>
<dbReference type="InterPro" id="IPR020845">
    <property type="entry name" value="AMP-binding_CS"/>
</dbReference>
<feature type="region of interest" description="Disordered" evidence="9">
    <location>
        <begin position="1647"/>
        <end position="1670"/>
    </location>
</feature>
<dbReference type="Pfam" id="PF00501">
    <property type="entry name" value="AMP-binding"/>
    <property type="match status" value="2"/>
</dbReference>
<dbReference type="InterPro" id="IPR023213">
    <property type="entry name" value="CAT-like_dom_sf"/>
</dbReference>
<dbReference type="Gene3D" id="3.40.109.10">
    <property type="entry name" value="NADH Oxidase"/>
    <property type="match status" value="1"/>
</dbReference>
<evidence type="ECO:0000256" key="8">
    <source>
        <dbReference type="ARBA" id="ARBA00033440"/>
    </source>
</evidence>
<feature type="region of interest" description="Disordered" evidence="9">
    <location>
        <begin position="1286"/>
        <end position="1329"/>
    </location>
</feature>
<dbReference type="InterPro" id="IPR036736">
    <property type="entry name" value="ACP-like_sf"/>
</dbReference>
<dbReference type="Gene3D" id="3.40.50.12780">
    <property type="entry name" value="N-terminal domain of ligase-like"/>
    <property type="match status" value="1"/>
</dbReference>
<dbReference type="InterPro" id="IPR029479">
    <property type="entry name" value="Nitroreductase"/>
</dbReference>
<dbReference type="CDD" id="cd19535">
    <property type="entry name" value="Cyc_NRPS"/>
    <property type="match status" value="1"/>
</dbReference>
<keyword evidence="6" id="KW-0597">Phosphoprotein</keyword>
<evidence type="ECO:0000256" key="3">
    <source>
        <dbReference type="ARBA" id="ARBA00007380"/>
    </source>
</evidence>
<dbReference type="InterPro" id="IPR045851">
    <property type="entry name" value="AMP-bd_C_sf"/>
</dbReference>
<dbReference type="SUPFAM" id="SSF55469">
    <property type="entry name" value="FMN-dependent nitroreductase-like"/>
    <property type="match status" value="1"/>
</dbReference>
<dbReference type="RefSeq" id="WP_386446686.1">
    <property type="nucleotide sequence ID" value="NZ_JBHSFH010000006.1"/>
</dbReference>
<keyword evidence="5" id="KW-0596">Phosphopantetheine</keyword>
<evidence type="ECO:0000256" key="9">
    <source>
        <dbReference type="SAM" id="MobiDB-lite"/>
    </source>
</evidence>
<dbReference type="InterPro" id="IPR040097">
    <property type="entry name" value="FAAL/FAAC"/>
</dbReference>
<dbReference type="InterPro" id="IPR010071">
    <property type="entry name" value="AA_adenyl_dom"/>
</dbReference>
<gene>
    <name evidence="11" type="ORF">ACFPA8_12035</name>
</gene>
<feature type="domain" description="Carrier" evidence="10">
    <location>
        <begin position="1988"/>
        <end position="2063"/>
    </location>
</feature>
<dbReference type="PROSITE" id="PS00455">
    <property type="entry name" value="AMP_BINDING"/>
    <property type="match status" value="2"/>
</dbReference>
<dbReference type="InterPro" id="IPR000415">
    <property type="entry name" value="Nitroreductase-like"/>
</dbReference>
<dbReference type="Gene3D" id="3.30.300.30">
    <property type="match status" value="3"/>
</dbReference>
<name>A0ABV9A4P2_9ACTN</name>
<keyword evidence="7" id="KW-0436">Ligase</keyword>
<evidence type="ECO:0000313" key="11">
    <source>
        <dbReference type="EMBL" id="MFC4494864.1"/>
    </source>
</evidence>
<dbReference type="PANTHER" id="PTHR45527">
    <property type="entry name" value="NONRIBOSOMAL PEPTIDE SYNTHETASE"/>
    <property type="match status" value="1"/>
</dbReference>
<dbReference type="Pfam" id="PF00881">
    <property type="entry name" value="Nitroreductase"/>
    <property type="match status" value="1"/>
</dbReference>
<comment type="similarity">
    <text evidence="3">Belongs to the ATP-dependent AMP-binding enzyme family. MbtB subfamily.</text>
</comment>